<feature type="transmembrane region" description="Helical" evidence="2">
    <location>
        <begin position="114"/>
        <end position="135"/>
    </location>
</feature>
<accession>A0ABN0SIZ9</accession>
<evidence type="ECO:0000256" key="1">
    <source>
        <dbReference type="SAM" id="MobiDB-lite"/>
    </source>
</evidence>
<evidence type="ECO:0000313" key="4">
    <source>
        <dbReference type="Proteomes" id="UP001498238"/>
    </source>
</evidence>
<feature type="transmembrane region" description="Helical" evidence="2">
    <location>
        <begin position="255"/>
        <end position="275"/>
    </location>
</feature>
<name>A0ABN0SIZ9_9MICO</name>
<keyword evidence="2" id="KW-1133">Transmembrane helix</keyword>
<sequence length="355" mass="37454">MDSGLSANGGDRTPDRPRTGASPDQGGDPTGTGPSLSSLTSALLRLHRPLIIAAAFSALIAVVATIGYFVDDRTLVGVPIWHKAAKFGVSITIYTLTIAWMLDYLPARSRFVRTLGTIIAVGITIELVFIVVQIIRGQMSHFNVRTVFDATMYYSMGGLITAVWLTNLVLAIVLAFRRLPDRGFAAGIRWGTAIGLIGMAIAFLMAVGELEVVDMDAAEAQGLAGAHSVGAPDGGPTMPITGWNTESGDIRVPHFVGLHALQAVPLFALGLLLLGRRWPRLRPAGTRVGLVRVFALFWFGLVVITTVQAIRGQSVAQTDAPTFAALAGLLLLAGLASWAVLARRGGAPSTSTPPP</sequence>
<feature type="transmembrane region" description="Helical" evidence="2">
    <location>
        <begin position="322"/>
        <end position="341"/>
    </location>
</feature>
<feature type="transmembrane region" description="Helical" evidence="2">
    <location>
        <begin position="84"/>
        <end position="102"/>
    </location>
</feature>
<feature type="compositionally biased region" description="Low complexity" evidence="1">
    <location>
        <begin position="23"/>
        <end position="33"/>
    </location>
</feature>
<reference evidence="3 4" key="1">
    <citation type="submission" date="2024-01" db="EMBL/GenBank/DDBJ databases">
        <title>Characterization of antibiotic resistant novel bacterial strains and their environmental applications.</title>
        <authorList>
            <person name="Manzoor S."/>
            <person name="Abbas S."/>
            <person name="Arshad M."/>
            <person name="Ahmed I."/>
        </authorList>
    </citation>
    <scope>NUCLEOTIDE SEQUENCE [LARGE SCALE GENOMIC DNA]</scope>
    <source>
        <strain evidence="3 4">NCCP-602</strain>
    </source>
</reference>
<feature type="region of interest" description="Disordered" evidence="1">
    <location>
        <begin position="1"/>
        <end position="33"/>
    </location>
</feature>
<evidence type="ECO:0000256" key="2">
    <source>
        <dbReference type="SAM" id="Phobius"/>
    </source>
</evidence>
<feature type="transmembrane region" description="Helical" evidence="2">
    <location>
        <begin position="188"/>
        <end position="207"/>
    </location>
</feature>
<gene>
    <name evidence="3" type="ORF">NCCP602_03800</name>
</gene>
<keyword evidence="2" id="KW-0472">Membrane</keyword>
<dbReference type="EMBL" id="BAAAAF010000001">
    <property type="protein sequence ID" value="GAA0034419.1"/>
    <property type="molecule type" value="Genomic_DNA"/>
</dbReference>
<feature type="transmembrane region" description="Helical" evidence="2">
    <location>
        <begin position="287"/>
        <end position="310"/>
    </location>
</feature>
<organism evidence="3 4">
    <name type="scientific">Brevibacterium metallidurans</name>
    <dbReference type="NCBI Taxonomy" id="1482676"/>
    <lineage>
        <taxon>Bacteria</taxon>
        <taxon>Bacillati</taxon>
        <taxon>Actinomycetota</taxon>
        <taxon>Actinomycetes</taxon>
        <taxon>Micrococcales</taxon>
        <taxon>Brevibacteriaceae</taxon>
        <taxon>Brevibacterium</taxon>
    </lineage>
</organism>
<dbReference type="RefSeq" id="WP_339391398.1">
    <property type="nucleotide sequence ID" value="NZ_BAAAAF010000001.1"/>
</dbReference>
<evidence type="ECO:0000313" key="3">
    <source>
        <dbReference type="EMBL" id="GAA0034419.1"/>
    </source>
</evidence>
<protein>
    <submittedName>
        <fullName evidence="3">Uncharacterized protein</fullName>
    </submittedName>
</protein>
<comment type="caution">
    <text evidence="3">The sequence shown here is derived from an EMBL/GenBank/DDBJ whole genome shotgun (WGS) entry which is preliminary data.</text>
</comment>
<feature type="transmembrane region" description="Helical" evidence="2">
    <location>
        <begin position="50"/>
        <end position="69"/>
    </location>
</feature>
<proteinExistence type="predicted"/>
<keyword evidence="4" id="KW-1185">Reference proteome</keyword>
<keyword evidence="2" id="KW-0812">Transmembrane</keyword>
<dbReference type="Proteomes" id="UP001498238">
    <property type="component" value="Unassembled WGS sequence"/>
</dbReference>
<feature type="transmembrane region" description="Helical" evidence="2">
    <location>
        <begin position="155"/>
        <end position="176"/>
    </location>
</feature>